<dbReference type="EMBL" id="JANAVB010040019">
    <property type="protein sequence ID" value="KAJ6798993.1"/>
    <property type="molecule type" value="Genomic_DNA"/>
</dbReference>
<evidence type="ECO:0000313" key="1">
    <source>
        <dbReference type="EMBL" id="KAJ6798993.1"/>
    </source>
</evidence>
<dbReference type="EMBL" id="JANAVB010039540">
    <property type="protein sequence ID" value="KAJ6799649.1"/>
    <property type="molecule type" value="Genomic_DNA"/>
</dbReference>
<evidence type="ECO:0000313" key="3">
    <source>
        <dbReference type="EMBL" id="KAJ6813518.1"/>
    </source>
</evidence>
<organism evidence="2 5">
    <name type="scientific">Iris pallida</name>
    <name type="common">Sweet iris</name>
    <dbReference type="NCBI Taxonomy" id="29817"/>
    <lineage>
        <taxon>Eukaryota</taxon>
        <taxon>Viridiplantae</taxon>
        <taxon>Streptophyta</taxon>
        <taxon>Embryophyta</taxon>
        <taxon>Tracheophyta</taxon>
        <taxon>Spermatophyta</taxon>
        <taxon>Magnoliopsida</taxon>
        <taxon>Liliopsida</taxon>
        <taxon>Asparagales</taxon>
        <taxon>Iridaceae</taxon>
        <taxon>Iridoideae</taxon>
        <taxon>Irideae</taxon>
        <taxon>Iris</taxon>
    </lineage>
</organism>
<evidence type="ECO:0000313" key="5">
    <source>
        <dbReference type="Proteomes" id="UP001140949"/>
    </source>
</evidence>
<evidence type="ECO:0000313" key="4">
    <source>
        <dbReference type="EMBL" id="KAJ6838109.1"/>
    </source>
</evidence>
<dbReference type="EMBL" id="JANAVB010030220">
    <property type="protein sequence ID" value="KAJ6813518.1"/>
    <property type="molecule type" value="Genomic_DNA"/>
</dbReference>
<gene>
    <name evidence="3" type="ORF">M6B38_141850</name>
    <name evidence="2" type="ORF">M6B38_206110</name>
    <name evidence="1" type="ORF">M6B38_208795</name>
    <name evidence="4" type="ORF">M6B38_322400</name>
</gene>
<evidence type="ECO:0000313" key="2">
    <source>
        <dbReference type="EMBL" id="KAJ6799649.1"/>
    </source>
</evidence>
<reference evidence="2" key="1">
    <citation type="journal article" date="2023" name="GigaByte">
        <title>Genome assembly of the bearded iris, Iris pallida Lam.</title>
        <authorList>
            <person name="Bruccoleri R.E."/>
            <person name="Oakeley E.J."/>
            <person name="Faust A.M.E."/>
            <person name="Altorfer M."/>
            <person name="Dessus-Babus S."/>
            <person name="Burckhardt D."/>
            <person name="Oertli M."/>
            <person name="Naumann U."/>
            <person name="Petersen F."/>
            <person name="Wong J."/>
        </authorList>
    </citation>
    <scope>NUCLEOTIDE SEQUENCE</scope>
    <source>
        <strain evidence="2">GSM-AAB239-AS_SAM_17_03QT</strain>
    </source>
</reference>
<keyword evidence="5" id="KW-1185">Reference proteome</keyword>
<dbReference type="Proteomes" id="UP001140949">
    <property type="component" value="Unassembled WGS sequence"/>
</dbReference>
<dbReference type="AlphaFoldDB" id="A0AAX6E6U6"/>
<name>A0AAX6E6U6_IRIPA</name>
<proteinExistence type="predicted"/>
<accession>A0AAX6E6U6</accession>
<protein>
    <submittedName>
        <fullName evidence="2">Uncharacterized protein</fullName>
    </submittedName>
</protein>
<sequence>MNFSIHLSLFCEKEDREQNRIIECPYFYRECRHKLSSFIVRYTINLI</sequence>
<comment type="caution">
    <text evidence="2">The sequence shown here is derived from an EMBL/GenBank/DDBJ whole genome shotgun (WGS) entry which is preliminary data.</text>
</comment>
<reference evidence="2" key="2">
    <citation type="submission" date="2023-04" db="EMBL/GenBank/DDBJ databases">
        <authorList>
            <person name="Bruccoleri R.E."/>
            <person name="Oakeley E.J."/>
            <person name="Faust A.-M."/>
            <person name="Dessus-Babus S."/>
            <person name="Altorfer M."/>
            <person name="Burckhardt D."/>
            <person name="Oertli M."/>
            <person name="Naumann U."/>
            <person name="Petersen F."/>
            <person name="Wong J."/>
        </authorList>
    </citation>
    <scope>NUCLEOTIDE SEQUENCE</scope>
    <source>
        <strain evidence="2">GSM-AAB239-AS_SAM_17_03QT</strain>
        <tissue evidence="2">Leaf</tissue>
    </source>
</reference>
<dbReference type="EMBL" id="JANAVB010010891">
    <property type="protein sequence ID" value="KAJ6838109.1"/>
    <property type="molecule type" value="Genomic_DNA"/>
</dbReference>